<evidence type="ECO:0000313" key="2">
    <source>
        <dbReference type="EMBL" id="RUT08169.1"/>
    </source>
</evidence>
<dbReference type="AlphaFoldDB" id="A0A3S1ASM4"/>
<dbReference type="Proteomes" id="UP000271624">
    <property type="component" value="Unassembled WGS sequence"/>
</dbReference>
<keyword evidence="3" id="KW-1185">Reference proteome</keyword>
<proteinExistence type="predicted"/>
<dbReference type="EMBL" id="RSCL01000003">
    <property type="protein sequence ID" value="RUT08169.1"/>
    <property type="molecule type" value="Genomic_DNA"/>
</dbReference>
<evidence type="ECO:0000259" key="1">
    <source>
        <dbReference type="Pfam" id="PF21814"/>
    </source>
</evidence>
<dbReference type="RefSeq" id="WP_127080018.1">
    <property type="nucleotide sequence ID" value="NZ_RSCL01000003.1"/>
</dbReference>
<protein>
    <recommendedName>
        <fullName evidence="1">DUF6883 domain-containing protein</fullName>
    </recommendedName>
</protein>
<feature type="domain" description="DUF6883" evidence="1">
    <location>
        <begin position="2"/>
        <end position="111"/>
    </location>
</feature>
<gene>
    <name evidence="2" type="ORF">DSM106972_013370</name>
</gene>
<reference evidence="2" key="1">
    <citation type="submission" date="2018-12" db="EMBL/GenBank/DDBJ databases">
        <authorList>
            <person name="Will S."/>
            <person name="Neumann-Schaal M."/>
            <person name="Henke P."/>
        </authorList>
    </citation>
    <scope>NUCLEOTIDE SEQUENCE</scope>
    <source>
        <strain evidence="2">PCC 7102</strain>
    </source>
</reference>
<dbReference type="Pfam" id="PF21814">
    <property type="entry name" value="DUF6883"/>
    <property type="match status" value="1"/>
</dbReference>
<organism evidence="2 3">
    <name type="scientific">Dulcicalothrix desertica PCC 7102</name>
    <dbReference type="NCBI Taxonomy" id="232991"/>
    <lineage>
        <taxon>Bacteria</taxon>
        <taxon>Bacillati</taxon>
        <taxon>Cyanobacteriota</taxon>
        <taxon>Cyanophyceae</taxon>
        <taxon>Nostocales</taxon>
        <taxon>Calotrichaceae</taxon>
        <taxon>Dulcicalothrix</taxon>
    </lineage>
</organism>
<comment type="caution">
    <text evidence="2">The sequence shown here is derived from an EMBL/GenBank/DDBJ whole genome shotgun (WGS) entry which is preliminary data.</text>
</comment>
<name>A0A3S1ASM4_9CYAN</name>
<accession>A0A3S1ASM4</accession>
<evidence type="ECO:0000313" key="3">
    <source>
        <dbReference type="Proteomes" id="UP000271624"/>
    </source>
</evidence>
<dbReference type="InterPro" id="IPR049250">
    <property type="entry name" value="DUF6883"/>
</dbReference>
<sequence length="119" mass="13377">MKLPNYYQAVVPERKITAYLLSPTHPDGSGKEKFFTAFGFSLEEWETLAAALVTHVADNNVTKVEDSPFGTRYVVEGTIISPDGRNPFLRSVWFIGTGEDIPKFVTAYPLKVNDNDYRT</sequence>
<reference evidence="2" key="2">
    <citation type="journal article" date="2019" name="Genome Biol. Evol.">
        <title>Day and night: Metabolic profiles and evolutionary relationships of six axenic non-marine cyanobacteria.</title>
        <authorList>
            <person name="Will S.E."/>
            <person name="Henke P."/>
            <person name="Boedeker C."/>
            <person name="Huang S."/>
            <person name="Brinkmann H."/>
            <person name="Rohde M."/>
            <person name="Jarek M."/>
            <person name="Friedl T."/>
            <person name="Seufert S."/>
            <person name="Schumacher M."/>
            <person name="Overmann J."/>
            <person name="Neumann-Schaal M."/>
            <person name="Petersen J."/>
        </authorList>
    </citation>
    <scope>NUCLEOTIDE SEQUENCE [LARGE SCALE GENOMIC DNA]</scope>
    <source>
        <strain evidence="2">PCC 7102</strain>
    </source>
</reference>
<dbReference type="OrthoDB" id="5801353at2"/>